<keyword evidence="4" id="KW-1185">Reference proteome</keyword>
<dbReference type="Proteomes" id="UP000015105">
    <property type="component" value="Chromosome 2D"/>
</dbReference>
<feature type="chain" id="PRO_5018978605" description="At3g06530-like ARM-repeats domain-containing protein" evidence="1">
    <location>
        <begin position="27"/>
        <end position="73"/>
    </location>
</feature>
<feature type="signal peptide" evidence="1">
    <location>
        <begin position="1"/>
        <end position="26"/>
    </location>
</feature>
<reference evidence="3" key="4">
    <citation type="submission" date="2019-03" db="UniProtKB">
        <authorList>
            <consortium name="EnsemblPlants"/>
        </authorList>
    </citation>
    <scope>IDENTIFICATION</scope>
</reference>
<evidence type="ECO:0000259" key="2">
    <source>
        <dbReference type="Pfam" id="PF24477"/>
    </source>
</evidence>
<keyword evidence="1" id="KW-0732">Signal</keyword>
<reference evidence="3" key="5">
    <citation type="journal article" date="2021" name="G3 (Bethesda)">
        <title>Aegilops tauschii genome assembly Aet v5.0 features greater sequence contiguity and improved annotation.</title>
        <authorList>
            <person name="Wang L."/>
            <person name="Zhu T."/>
            <person name="Rodriguez J.C."/>
            <person name="Deal K.R."/>
            <person name="Dubcovsky J."/>
            <person name="McGuire P.E."/>
            <person name="Lux T."/>
            <person name="Spannagl M."/>
            <person name="Mayer K.F.X."/>
            <person name="Baldrich P."/>
            <person name="Meyers B.C."/>
            <person name="Huo N."/>
            <person name="Gu Y.Q."/>
            <person name="Zhou H."/>
            <person name="Devos K.M."/>
            <person name="Bennetzen J.L."/>
            <person name="Unver T."/>
            <person name="Budak H."/>
            <person name="Gulick P.J."/>
            <person name="Galiba G."/>
            <person name="Kalapos B."/>
            <person name="Nelson D.R."/>
            <person name="Li P."/>
            <person name="You F.M."/>
            <person name="Luo M.C."/>
            <person name="Dvorak J."/>
        </authorList>
    </citation>
    <scope>NUCLEOTIDE SEQUENCE [LARGE SCALE GENOMIC DNA]</scope>
    <source>
        <strain evidence="3">cv. AL8/78</strain>
    </source>
</reference>
<reference evidence="4" key="2">
    <citation type="journal article" date="2017" name="Nat. Plants">
        <title>The Aegilops tauschii genome reveals multiple impacts of transposons.</title>
        <authorList>
            <person name="Zhao G."/>
            <person name="Zou C."/>
            <person name="Li K."/>
            <person name="Wang K."/>
            <person name="Li T."/>
            <person name="Gao L."/>
            <person name="Zhang X."/>
            <person name="Wang H."/>
            <person name="Yang Z."/>
            <person name="Liu X."/>
            <person name="Jiang W."/>
            <person name="Mao L."/>
            <person name="Kong X."/>
            <person name="Jiao Y."/>
            <person name="Jia J."/>
        </authorList>
    </citation>
    <scope>NUCLEOTIDE SEQUENCE [LARGE SCALE GENOMIC DNA]</scope>
    <source>
        <strain evidence="4">cv. AL8/78</strain>
    </source>
</reference>
<feature type="domain" description="At3g06530-like ARM-repeats" evidence="2">
    <location>
        <begin position="2"/>
        <end position="71"/>
    </location>
</feature>
<protein>
    <recommendedName>
        <fullName evidence="2">At3g06530-like ARM-repeats domain-containing protein</fullName>
    </recommendedName>
</protein>
<evidence type="ECO:0000313" key="3">
    <source>
        <dbReference type="EnsemblPlants" id="AET2Gv20920600.35"/>
    </source>
</evidence>
<dbReference type="InterPro" id="IPR056384">
    <property type="entry name" value="ARM_At3g06530"/>
</dbReference>
<reference evidence="4" key="1">
    <citation type="journal article" date="2014" name="Science">
        <title>Ancient hybridizations among the ancestral genomes of bread wheat.</title>
        <authorList>
            <consortium name="International Wheat Genome Sequencing Consortium,"/>
            <person name="Marcussen T."/>
            <person name="Sandve S.R."/>
            <person name="Heier L."/>
            <person name="Spannagl M."/>
            <person name="Pfeifer M."/>
            <person name="Jakobsen K.S."/>
            <person name="Wulff B.B."/>
            <person name="Steuernagel B."/>
            <person name="Mayer K.F."/>
            <person name="Olsen O.A."/>
        </authorList>
    </citation>
    <scope>NUCLEOTIDE SEQUENCE [LARGE SCALE GENOMIC DNA]</scope>
    <source>
        <strain evidence="4">cv. AL8/78</strain>
    </source>
</reference>
<name>A0A453CQ55_AEGTS</name>
<dbReference type="AlphaFoldDB" id="A0A453CQ55"/>
<evidence type="ECO:0000313" key="4">
    <source>
        <dbReference type="Proteomes" id="UP000015105"/>
    </source>
</evidence>
<evidence type="ECO:0000256" key="1">
    <source>
        <dbReference type="SAM" id="SignalP"/>
    </source>
</evidence>
<dbReference type="Gramene" id="AET2Gv20920600.35">
    <property type="protein sequence ID" value="AET2Gv20920600.35"/>
    <property type="gene ID" value="AET2Gv20920600"/>
</dbReference>
<sequence>IFNNDTDALNARILVCIFWGLLRVQSSYVKQNSMVDAGENTALDDLFMYFITSPDNNIFQKHLQYLVANCTGA</sequence>
<organism evidence="3 4">
    <name type="scientific">Aegilops tauschii subsp. strangulata</name>
    <name type="common">Goatgrass</name>
    <dbReference type="NCBI Taxonomy" id="200361"/>
    <lineage>
        <taxon>Eukaryota</taxon>
        <taxon>Viridiplantae</taxon>
        <taxon>Streptophyta</taxon>
        <taxon>Embryophyta</taxon>
        <taxon>Tracheophyta</taxon>
        <taxon>Spermatophyta</taxon>
        <taxon>Magnoliopsida</taxon>
        <taxon>Liliopsida</taxon>
        <taxon>Poales</taxon>
        <taxon>Poaceae</taxon>
        <taxon>BOP clade</taxon>
        <taxon>Pooideae</taxon>
        <taxon>Triticodae</taxon>
        <taxon>Triticeae</taxon>
        <taxon>Triticinae</taxon>
        <taxon>Aegilops</taxon>
    </lineage>
</organism>
<dbReference type="EnsemblPlants" id="AET2Gv20920600.35">
    <property type="protein sequence ID" value="AET2Gv20920600.35"/>
    <property type="gene ID" value="AET2Gv20920600"/>
</dbReference>
<dbReference type="Pfam" id="PF24477">
    <property type="entry name" value="ARM_At3g06530"/>
    <property type="match status" value="1"/>
</dbReference>
<proteinExistence type="predicted"/>
<accession>A0A453CQ55</accession>
<reference evidence="3" key="3">
    <citation type="journal article" date="2017" name="Nature">
        <title>Genome sequence of the progenitor of the wheat D genome Aegilops tauschii.</title>
        <authorList>
            <person name="Luo M.C."/>
            <person name="Gu Y.Q."/>
            <person name="Puiu D."/>
            <person name="Wang H."/>
            <person name="Twardziok S.O."/>
            <person name="Deal K.R."/>
            <person name="Huo N."/>
            <person name="Zhu T."/>
            <person name="Wang L."/>
            <person name="Wang Y."/>
            <person name="McGuire P.E."/>
            <person name="Liu S."/>
            <person name="Long H."/>
            <person name="Ramasamy R.K."/>
            <person name="Rodriguez J.C."/>
            <person name="Van S.L."/>
            <person name="Yuan L."/>
            <person name="Wang Z."/>
            <person name="Xia Z."/>
            <person name="Xiao L."/>
            <person name="Anderson O.D."/>
            <person name="Ouyang S."/>
            <person name="Liang Y."/>
            <person name="Zimin A.V."/>
            <person name="Pertea G."/>
            <person name="Qi P."/>
            <person name="Bennetzen J.L."/>
            <person name="Dai X."/>
            <person name="Dawson M.W."/>
            <person name="Muller H.G."/>
            <person name="Kugler K."/>
            <person name="Rivarola-Duarte L."/>
            <person name="Spannagl M."/>
            <person name="Mayer K.F.X."/>
            <person name="Lu F.H."/>
            <person name="Bevan M.W."/>
            <person name="Leroy P."/>
            <person name="Li P."/>
            <person name="You F.M."/>
            <person name="Sun Q."/>
            <person name="Liu Z."/>
            <person name="Lyons E."/>
            <person name="Wicker T."/>
            <person name="Salzberg S.L."/>
            <person name="Devos K.M."/>
            <person name="Dvorak J."/>
        </authorList>
    </citation>
    <scope>NUCLEOTIDE SEQUENCE [LARGE SCALE GENOMIC DNA]</scope>
    <source>
        <strain evidence="3">cv. AL8/78</strain>
    </source>
</reference>